<accession>A0A8J2Y490</accession>
<dbReference type="Pfam" id="PF06073">
    <property type="entry name" value="DUF934"/>
    <property type="match status" value="1"/>
</dbReference>
<evidence type="ECO:0008006" key="3">
    <source>
        <dbReference type="Google" id="ProtNLM"/>
    </source>
</evidence>
<dbReference type="AlphaFoldDB" id="A0A8J2Y490"/>
<name>A0A8J2Y490_9PROT</name>
<keyword evidence="2" id="KW-1185">Reference proteome</keyword>
<reference evidence="1" key="2">
    <citation type="submission" date="2020-09" db="EMBL/GenBank/DDBJ databases">
        <authorList>
            <person name="Sun Q."/>
            <person name="Zhou Y."/>
        </authorList>
    </citation>
    <scope>NUCLEOTIDE SEQUENCE</scope>
    <source>
        <strain evidence="1">CGMCC 1.12921</strain>
    </source>
</reference>
<gene>
    <name evidence="1" type="ORF">GCM10011342_26510</name>
</gene>
<dbReference type="RefSeq" id="WP_188157956.1">
    <property type="nucleotide sequence ID" value="NZ_BMGH01000001.1"/>
</dbReference>
<evidence type="ECO:0000313" key="1">
    <source>
        <dbReference type="EMBL" id="GGD16425.1"/>
    </source>
</evidence>
<sequence length="169" mass="18629">MLLKLENETLARVNAEAAHEIPEFGVWQAQTPRGSAVRIANDINLAAEEFDPAGLELIVLDFPKYKDGRAYTQARTLRERYGFTGDIRASGDVLRDQVLFMARCGFTSFELADGVLARSGGVEGFEKSLKDFDLFYQPAVKGTALWRLRGLSGASLTERDADRRVVAAG</sequence>
<proteinExistence type="predicted"/>
<dbReference type="Proteomes" id="UP000613582">
    <property type="component" value="Unassembled WGS sequence"/>
</dbReference>
<dbReference type="EMBL" id="BMGH01000001">
    <property type="protein sequence ID" value="GGD16425.1"/>
    <property type="molecule type" value="Genomic_DNA"/>
</dbReference>
<evidence type="ECO:0000313" key="2">
    <source>
        <dbReference type="Proteomes" id="UP000613582"/>
    </source>
</evidence>
<reference evidence="1" key="1">
    <citation type="journal article" date="2014" name="Int. J. Syst. Evol. Microbiol.">
        <title>Complete genome sequence of Corynebacterium casei LMG S-19264T (=DSM 44701T), isolated from a smear-ripened cheese.</title>
        <authorList>
            <consortium name="US DOE Joint Genome Institute (JGI-PGF)"/>
            <person name="Walter F."/>
            <person name="Albersmeier A."/>
            <person name="Kalinowski J."/>
            <person name="Ruckert C."/>
        </authorList>
    </citation>
    <scope>NUCLEOTIDE SEQUENCE</scope>
    <source>
        <strain evidence="1">CGMCC 1.12921</strain>
    </source>
</reference>
<organism evidence="1 2">
    <name type="scientific">Aquisalinus flavus</name>
    <dbReference type="NCBI Taxonomy" id="1526572"/>
    <lineage>
        <taxon>Bacteria</taxon>
        <taxon>Pseudomonadati</taxon>
        <taxon>Pseudomonadota</taxon>
        <taxon>Alphaproteobacteria</taxon>
        <taxon>Parvularculales</taxon>
        <taxon>Parvularculaceae</taxon>
        <taxon>Aquisalinus</taxon>
    </lineage>
</organism>
<comment type="caution">
    <text evidence="1">The sequence shown here is derived from an EMBL/GenBank/DDBJ whole genome shotgun (WGS) entry which is preliminary data.</text>
</comment>
<protein>
    <recommendedName>
        <fullName evidence="3">DUF934 domain-containing protein</fullName>
    </recommendedName>
</protein>
<dbReference type="InterPro" id="IPR008318">
    <property type="entry name" value="UCP030820"/>
</dbReference>